<dbReference type="PANTHER" id="PTHR45923:SF2">
    <property type="entry name" value="PROTEIN SEY1"/>
    <property type="match status" value="1"/>
</dbReference>
<dbReference type="CDD" id="cd01851">
    <property type="entry name" value="GBP"/>
    <property type="match status" value="1"/>
</dbReference>
<keyword evidence="5 10" id="KW-1133">Transmembrane helix</keyword>
<keyword evidence="4" id="KW-0256">Endoplasmic reticulum</keyword>
<dbReference type="GO" id="GO:0005525">
    <property type="term" value="F:GTP binding"/>
    <property type="evidence" value="ECO:0007669"/>
    <property type="project" value="UniProtKB-KW"/>
</dbReference>
<dbReference type="Proteomes" id="UP000006726">
    <property type="component" value="Chromosome 8"/>
</dbReference>
<name>Q5CVX7_CRYPI</name>
<dbReference type="EMBL" id="AAEE01000003">
    <property type="protein sequence ID" value="EAK89696.1"/>
    <property type="molecule type" value="Genomic_DNA"/>
</dbReference>
<keyword evidence="2" id="KW-0547">Nucleotide-binding</keyword>
<evidence type="ECO:0000256" key="5">
    <source>
        <dbReference type="ARBA" id="ARBA00022989"/>
    </source>
</evidence>
<feature type="transmembrane region" description="Helical" evidence="10">
    <location>
        <begin position="769"/>
        <end position="799"/>
    </location>
</feature>
<dbReference type="AlphaFoldDB" id="Q5CVX7"/>
<dbReference type="OMA" id="PIIKMTE"/>
<dbReference type="Gene3D" id="3.40.50.300">
    <property type="entry name" value="P-loop containing nucleotide triphosphate hydrolases"/>
    <property type="match status" value="1"/>
</dbReference>
<comment type="caution">
    <text evidence="12">The sequence shown here is derived from an EMBL/GenBank/DDBJ whole genome shotgun (WGS) entry which is preliminary data.</text>
</comment>
<dbReference type="PANTHER" id="PTHR45923">
    <property type="entry name" value="PROTEIN SEY1"/>
    <property type="match status" value="1"/>
</dbReference>
<dbReference type="InterPro" id="IPR027417">
    <property type="entry name" value="P-loop_NTPase"/>
</dbReference>
<dbReference type="InterPro" id="IPR030386">
    <property type="entry name" value="G_GB1_RHD3_dom"/>
</dbReference>
<keyword evidence="13" id="KW-1185">Reference proteome</keyword>
<dbReference type="KEGG" id="cpv:cgd8_2410"/>
<dbReference type="GO" id="GO:0005783">
    <property type="term" value="C:endoplasmic reticulum"/>
    <property type="evidence" value="ECO:0007669"/>
    <property type="project" value="TreeGrafter"/>
</dbReference>
<feature type="non-terminal residue" evidence="12">
    <location>
        <position position="1"/>
    </location>
</feature>
<comment type="function">
    <text evidence="8">Probable GTP-binding protein involved in generating and maintaining the structure of the tubular endoplasmic reticulum network.</text>
</comment>
<keyword evidence="1 10" id="KW-0812">Transmembrane</keyword>
<accession>Q5CVX7</accession>
<sequence>LYNIYSNTKPFKLNYILKGSLTLKKEKKIMRQIIDYDCNFKEEVGEVLKDISTSQNTLGFNVISILGCQSTGKSTLLNTLFGTHFKVLDKLTSGYCQTTKGLWLGCGTESFNSPILIWDVEGTDSLERGEDRATFENRAALFSLAVSDCMILNIPLMNLTTYSSSNFGLLKTILNSWFSLKLDQNGITRGNIRKTTLLFAVRDITINDNDEMLGRKVVQILDLLWRQVAESQNSLGNQIPASFSDIFEVKVYGIPSLPNDYDGFKQVVATIRYDLTTSILPKDYTRRIPLEGLEMYCKTVWKCIVDCQELNIPSQIKLVSRFRCEQAKDDILDEYKKSIKDLQKKMEKREFGFNEFSDCTLLVLENSLAAYFEVASKYDHEMSTNTSISLLVFIFHEFQNAVNSRMSLERQDLRQYTNILDYYKKGIEDHQVQYDKESNEESHYVSFDSSSWVNKELLKFDSLSLKWKTEFPSVISRQHLISPIKEKCIPDILNEISLNSQGKEVFLATYNTQEQRKLLSETLEIHSKKIYEKLVEEFFESLIKDILKEISPLLGDHFLSDPKLKLDDFWELTGSSIVNIHRLLVSKYEQQWITLFKNSNMNEFTSSGLEEEIALQLVLKFIQLIQQQSKYFHINIVDRFKSEFELDQDGVPRQWIGEDAKIMKELFIKAKNNSLQITNVFYPRKDQLIPFSGRSSNLFDKIIENSEDLSGIIALNKDHGNGKFLDSVPLISESNLKEIESKASQEITSIFSKAQLIQSTGRQPQNIPWWIYLLIIILGFDEITYVLTSPVLVTLLLLLASFIYSYLTGNFSSFCNYSQQFVIISTKILHYISGAIHSSLDNRK</sequence>
<evidence type="ECO:0000259" key="11">
    <source>
        <dbReference type="PROSITE" id="PS51715"/>
    </source>
</evidence>
<keyword evidence="7 10" id="KW-0472">Membrane</keyword>
<evidence type="ECO:0000313" key="13">
    <source>
        <dbReference type="Proteomes" id="UP000006726"/>
    </source>
</evidence>
<dbReference type="PROSITE" id="PS51715">
    <property type="entry name" value="G_GB1_RHD3"/>
    <property type="match status" value="1"/>
</dbReference>
<dbReference type="Pfam" id="PF05879">
    <property type="entry name" value="RHD3_GTPase"/>
    <property type="match status" value="1"/>
</dbReference>
<evidence type="ECO:0000256" key="3">
    <source>
        <dbReference type="ARBA" id="ARBA00022801"/>
    </source>
</evidence>
<dbReference type="HAMAP" id="MF_03109">
    <property type="entry name" value="Sey1"/>
    <property type="match status" value="1"/>
</dbReference>
<reference evidence="12 13" key="1">
    <citation type="journal article" date="2004" name="Science">
        <title>Complete genome sequence of the apicomplexan, Cryptosporidium parvum.</title>
        <authorList>
            <person name="Abrahamsen M.S."/>
            <person name="Templeton T.J."/>
            <person name="Enomoto S."/>
            <person name="Abrahante J.E."/>
            <person name="Zhu G."/>
            <person name="Lancto C.A."/>
            <person name="Deng M."/>
            <person name="Liu C."/>
            <person name="Widmer G."/>
            <person name="Tzipori S."/>
            <person name="Buck G.A."/>
            <person name="Xu P."/>
            <person name="Bankier A.T."/>
            <person name="Dear P.H."/>
            <person name="Konfortov B.A."/>
            <person name="Spriggs H.F."/>
            <person name="Iyer L."/>
            <person name="Anantharaman V."/>
            <person name="Aravind L."/>
            <person name="Kapur V."/>
        </authorList>
    </citation>
    <scope>NUCLEOTIDE SEQUENCE [LARGE SCALE GENOMIC DNA]</scope>
    <source>
        <strain evidence="13">Iowa II</strain>
    </source>
</reference>
<organism evidence="12 13">
    <name type="scientific">Cryptosporidium parvum (strain Iowa II)</name>
    <dbReference type="NCBI Taxonomy" id="353152"/>
    <lineage>
        <taxon>Eukaryota</taxon>
        <taxon>Sar</taxon>
        <taxon>Alveolata</taxon>
        <taxon>Apicomplexa</taxon>
        <taxon>Conoidasida</taxon>
        <taxon>Coccidia</taxon>
        <taxon>Eucoccidiorida</taxon>
        <taxon>Eimeriorina</taxon>
        <taxon>Cryptosporidiidae</taxon>
        <taxon>Cryptosporidium</taxon>
    </lineage>
</organism>
<protein>
    <submittedName>
        <fullName evidence="12">Sey1p like P-loop GTpase of the RHD3 subfamily with a transmembrane domain near C-terminus</fullName>
    </submittedName>
</protein>
<dbReference type="InterPro" id="IPR046758">
    <property type="entry name" value="Sey1/RHD3-like_3HB"/>
</dbReference>
<evidence type="ECO:0000256" key="2">
    <source>
        <dbReference type="ARBA" id="ARBA00022741"/>
    </source>
</evidence>
<evidence type="ECO:0000256" key="8">
    <source>
        <dbReference type="ARBA" id="ARBA00029381"/>
    </source>
</evidence>
<dbReference type="InParanoid" id="Q5CVX7"/>
<evidence type="ECO:0000256" key="7">
    <source>
        <dbReference type="ARBA" id="ARBA00023136"/>
    </source>
</evidence>
<feature type="domain" description="GB1/RHD3-type G" evidence="11">
    <location>
        <begin position="57"/>
        <end position="289"/>
    </location>
</feature>
<dbReference type="RefSeq" id="XP_627142.1">
    <property type="nucleotide sequence ID" value="XM_627142.1"/>
</dbReference>
<keyword evidence="6" id="KW-0342">GTP-binding</keyword>
<keyword evidence="3" id="KW-0378">Hydrolase</keyword>
<evidence type="ECO:0000256" key="9">
    <source>
        <dbReference type="PROSITE-ProRule" id="PRU01052"/>
    </source>
</evidence>
<dbReference type="GO" id="GO:0003924">
    <property type="term" value="F:GTPase activity"/>
    <property type="evidence" value="ECO:0007669"/>
    <property type="project" value="TreeGrafter"/>
</dbReference>
<evidence type="ECO:0000256" key="6">
    <source>
        <dbReference type="ARBA" id="ARBA00023134"/>
    </source>
</evidence>
<dbReference type="InterPro" id="IPR008803">
    <property type="entry name" value="RHD3/Sey1"/>
</dbReference>
<dbReference type="GeneID" id="3374393"/>
<dbReference type="FunCoup" id="Q5CVX7">
    <property type="interactions" value="5"/>
</dbReference>
<dbReference type="SUPFAM" id="SSF52540">
    <property type="entry name" value="P-loop containing nucleoside triphosphate hydrolases"/>
    <property type="match status" value="1"/>
</dbReference>
<evidence type="ECO:0000256" key="4">
    <source>
        <dbReference type="ARBA" id="ARBA00022824"/>
    </source>
</evidence>
<evidence type="ECO:0000256" key="10">
    <source>
        <dbReference type="SAM" id="Phobius"/>
    </source>
</evidence>
<comment type="similarity">
    <text evidence="9">Belongs to the TRAFAC class dynamin-like GTPase superfamily. GB1/RHD3 GTPase family.</text>
</comment>
<dbReference type="Pfam" id="PF20428">
    <property type="entry name" value="Sey1_3HB"/>
    <property type="match status" value="1"/>
</dbReference>
<proteinExistence type="inferred from homology"/>
<dbReference type="GO" id="GO:0016320">
    <property type="term" value="P:endoplasmic reticulum membrane fusion"/>
    <property type="evidence" value="ECO:0007669"/>
    <property type="project" value="TreeGrafter"/>
</dbReference>
<evidence type="ECO:0000313" key="12">
    <source>
        <dbReference type="EMBL" id="EAK89696.1"/>
    </source>
</evidence>
<dbReference type="STRING" id="353152.Q5CVX7"/>
<evidence type="ECO:0000256" key="1">
    <source>
        <dbReference type="ARBA" id="ARBA00022692"/>
    </source>
</evidence>
<dbReference type="OrthoDB" id="1597724at2759"/>
<gene>
    <name evidence="12" type="ORF">cgd8_2410</name>
</gene>